<keyword evidence="7" id="KW-1185">Reference proteome</keyword>
<dbReference type="GO" id="GO:0015074">
    <property type="term" value="P:DNA integration"/>
    <property type="evidence" value="ECO:0007669"/>
    <property type="project" value="UniProtKB-KW"/>
</dbReference>
<gene>
    <name evidence="6" type="ORF">JQV55_18935</name>
</gene>
<comment type="caution">
    <text evidence="6">The sequence shown here is derived from an EMBL/GenBank/DDBJ whole genome shotgun (WGS) entry which is preliminary data.</text>
</comment>
<dbReference type="Pfam" id="PF00589">
    <property type="entry name" value="Phage_integrase"/>
    <property type="match status" value="1"/>
</dbReference>
<comment type="similarity">
    <text evidence="1">Belongs to the 'phage' integrase family.</text>
</comment>
<sequence>MKRADSQNYYVRYYVPVELRAAAGGKREIWQSLRTPSLKEAKLRAPGAVEAIISGLRPAPKGEAVVSVAEPTREELRIAASAVYQALLESDADERIHDYDAIRLQGLDSADSNKAYAKEVRLNVSRGDLRHGDFDSWADCFGFEFNSGSVLEREFRYSLALAEAEAAERAAERDLGLPLSKPSESILDVQGGFSELSEAIHKKRAADEVKAPALEDLWESYKLQKGAKLKAATVKDKKKTLDLFVKFIGSGRPVDTIVKSEARDYRDLLYLMPKHAATKSKLKGLELRALIEINKREGGQTISTRTVSKQISELSSIFGWLVREGHVADNIWAHLAPEDDRNTGKRYPFNAKQLQHLLNSPVFAGCISDKNNKERSSPGRYKPSGSTYWLPLLGMFTGARLGELAQLEIHDIKISDGIPYISITSEGEDQDKSVKSRAAERSVPIHSRLITLGFLDFVEDMRRDHSVRLFPSLKRNVNGQFANASRNFARYLDAIGLPIENGTRKPTFHCLRHSFIDELRQKHSESEIQPIVGHEAKTVTRGYGVQETFDLEKRKILIEAVQYRGVDFGVLAPR</sequence>
<dbReference type="GO" id="GO:0006310">
    <property type="term" value="P:DNA recombination"/>
    <property type="evidence" value="ECO:0007669"/>
    <property type="project" value="UniProtKB-KW"/>
</dbReference>
<dbReference type="InterPro" id="IPR013762">
    <property type="entry name" value="Integrase-like_cat_sf"/>
</dbReference>
<dbReference type="InterPro" id="IPR046668">
    <property type="entry name" value="DUF6538"/>
</dbReference>
<keyword evidence="4" id="KW-0233">DNA recombination</keyword>
<dbReference type="GO" id="GO:0003677">
    <property type="term" value="F:DNA binding"/>
    <property type="evidence" value="ECO:0007669"/>
    <property type="project" value="UniProtKB-KW"/>
</dbReference>
<keyword evidence="3" id="KW-0238">DNA-binding</keyword>
<dbReference type="AlphaFoldDB" id="A0AAE2W1N2"/>
<feature type="domain" description="Tyr recombinase" evidence="5">
    <location>
        <begin position="344"/>
        <end position="558"/>
    </location>
</feature>
<evidence type="ECO:0000313" key="7">
    <source>
        <dbReference type="Proteomes" id="UP000732193"/>
    </source>
</evidence>
<dbReference type="RefSeq" id="WP_203243401.1">
    <property type="nucleotide sequence ID" value="NZ_JAFBRH010000004.1"/>
</dbReference>
<reference evidence="6 7" key="1">
    <citation type="submission" date="2021-01" db="EMBL/GenBank/DDBJ databases">
        <title>Diatom-associated Roseobacters Show Island Model of Population Structure.</title>
        <authorList>
            <person name="Qu L."/>
            <person name="Feng X."/>
            <person name="Chen Y."/>
            <person name="Li L."/>
            <person name="Wang X."/>
            <person name="Hu Z."/>
            <person name="Wang H."/>
            <person name="Luo H."/>
        </authorList>
    </citation>
    <scope>NUCLEOTIDE SEQUENCE [LARGE SCALE GENOMIC DNA]</scope>
    <source>
        <strain evidence="6 7">TR60-84</strain>
    </source>
</reference>
<accession>A0AAE2W1N2</accession>
<evidence type="ECO:0000256" key="4">
    <source>
        <dbReference type="ARBA" id="ARBA00023172"/>
    </source>
</evidence>
<name>A0AAE2W1N2_9RHOB</name>
<dbReference type="Proteomes" id="UP000732193">
    <property type="component" value="Unassembled WGS sequence"/>
</dbReference>
<dbReference type="PANTHER" id="PTHR30349:SF41">
    <property type="entry name" value="INTEGRASE_RECOMBINASE PROTEIN MJ0367-RELATED"/>
    <property type="match status" value="1"/>
</dbReference>
<evidence type="ECO:0000256" key="3">
    <source>
        <dbReference type="ARBA" id="ARBA00023125"/>
    </source>
</evidence>
<dbReference type="InterPro" id="IPR011010">
    <property type="entry name" value="DNA_brk_join_enz"/>
</dbReference>
<dbReference type="InterPro" id="IPR050090">
    <property type="entry name" value="Tyrosine_recombinase_XerCD"/>
</dbReference>
<organism evidence="6 7">
    <name type="scientific">Sulfitobacter geojensis</name>
    <dbReference type="NCBI Taxonomy" id="1342299"/>
    <lineage>
        <taxon>Bacteria</taxon>
        <taxon>Pseudomonadati</taxon>
        <taxon>Pseudomonadota</taxon>
        <taxon>Alphaproteobacteria</taxon>
        <taxon>Rhodobacterales</taxon>
        <taxon>Roseobacteraceae</taxon>
        <taxon>Sulfitobacter</taxon>
    </lineage>
</organism>
<proteinExistence type="inferred from homology"/>
<dbReference type="Gene3D" id="1.10.150.130">
    <property type="match status" value="1"/>
</dbReference>
<dbReference type="EMBL" id="JAFBRM010000008">
    <property type="protein sequence ID" value="MBM1715653.1"/>
    <property type="molecule type" value="Genomic_DNA"/>
</dbReference>
<evidence type="ECO:0000259" key="5">
    <source>
        <dbReference type="PROSITE" id="PS51898"/>
    </source>
</evidence>
<dbReference type="InterPro" id="IPR002104">
    <property type="entry name" value="Integrase_catalytic"/>
</dbReference>
<dbReference type="PANTHER" id="PTHR30349">
    <property type="entry name" value="PHAGE INTEGRASE-RELATED"/>
    <property type="match status" value="1"/>
</dbReference>
<keyword evidence="2" id="KW-0229">DNA integration</keyword>
<evidence type="ECO:0000313" key="6">
    <source>
        <dbReference type="EMBL" id="MBM1715653.1"/>
    </source>
</evidence>
<dbReference type="SUPFAM" id="SSF56349">
    <property type="entry name" value="DNA breaking-rejoining enzymes"/>
    <property type="match status" value="1"/>
</dbReference>
<dbReference type="Gene3D" id="1.10.443.10">
    <property type="entry name" value="Intergrase catalytic core"/>
    <property type="match status" value="1"/>
</dbReference>
<dbReference type="CDD" id="cd01184">
    <property type="entry name" value="INT_C_like_1"/>
    <property type="match status" value="1"/>
</dbReference>
<protein>
    <submittedName>
        <fullName evidence="6">Site-specific integrase</fullName>
    </submittedName>
</protein>
<evidence type="ECO:0000256" key="1">
    <source>
        <dbReference type="ARBA" id="ARBA00008857"/>
    </source>
</evidence>
<dbReference type="PROSITE" id="PS51898">
    <property type="entry name" value="TYR_RECOMBINASE"/>
    <property type="match status" value="1"/>
</dbReference>
<dbReference type="Pfam" id="PF20172">
    <property type="entry name" value="DUF6538"/>
    <property type="match status" value="1"/>
</dbReference>
<evidence type="ECO:0000256" key="2">
    <source>
        <dbReference type="ARBA" id="ARBA00022908"/>
    </source>
</evidence>
<dbReference type="InterPro" id="IPR010998">
    <property type="entry name" value="Integrase_recombinase_N"/>
</dbReference>